<sequence length="116" mass="13084">MPIITGHPCKIIPFGFPYDLTGLGPIVEPSQLRMMLGSEPNNAFVYISIFVGLYVIIFAVFLGVALSRSNLVHAHYHDKNNRNRRKKGKQMIVSYDETNEDIRTDYSRVSLSLGIV</sequence>
<evidence type="ECO:0000256" key="1">
    <source>
        <dbReference type="SAM" id="Phobius"/>
    </source>
</evidence>
<dbReference type="AlphaFoldDB" id="T1KBL5"/>
<reference evidence="2" key="2">
    <citation type="submission" date="2015-06" db="UniProtKB">
        <authorList>
            <consortium name="EnsemblMetazoa"/>
        </authorList>
    </citation>
    <scope>IDENTIFICATION</scope>
</reference>
<name>T1KBL5_TETUR</name>
<dbReference type="HOGENOM" id="CLU_2099951_0_0_1"/>
<keyword evidence="3" id="KW-1185">Reference proteome</keyword>
<proteinExistence type="predicted"/>
<reference evidence="3" key="1">
    <citation type="submission" date="2011-08" db="EMBL/GenBank/DDBJ databases">
        <authorList>
            <person name="Rombauts S."/>
        </authorList>
    </citation>
    <scope>NUCLEOTIDE SEQUENCE</scope>
    <source>
        <strain evidence="3">London</strain>
    </source>
</reference>
<keyword evidence="1" id="KW-0472">Membrane</keyword>
<dbReference type="EnsemblMetazoa" id="tetur08g04510.1">
    <property type="protein sequence ID" value="tetur08g04510.1"/>
    <property type="gene ID" value="tetur08g04510"/>
</dbReference>
<keyword evidence="1" id="KW-0812">Transmembrane</keyword>
<evidence type="ECO:0000313" key="3">
    <source>
        <dbReference type="Proteomes" id="UP000015104"/>
    </source>
</evidence>
<evidence type="ECO:0000313" key="2">
    <source>
        <dbReference type="EnsemblMetazoa" id="tetur08g04510.1"/>
    </source>
</evidence>
<accession>T1KBL5</accession>
<dbReference type="EMBL" id="CAEY01001951">
    <property type="status" value="NOT_ANNOTATED_CDS"/>
    <property type="molecule type" value="Genomic_DNA"/>
</dbReference>
<dbReference type="Proteomes" id="UP000015104">
    <property type="component" value="Unassembled WGS sequence"/>
</dbReference>
<protein>
    <submittedName>
        <fullName evidence="2">Uncharacterized protein</fullName>
    </submittedName>
</protein>
<organism evidence="2 3">
    <name type="scientific">Tetranychus urticae</name>
    <name type="common">Two-spotted spider mite</name>
    <dbReference type="NCBI Taxonomy" id="32264"/>
    <lineage>
        <taxon>Eukaryota</taxon>
        <taxon>Metazoa</taxon>
        <taxon>Ecdysozoa</taxon>
        <taxon>Arthropoda</taxon>
        <taxon>Chelicerata</taxon>
        <taxon>Arachnida</taxon>
        <taxon>Acari</taxon>
        <taxon>Acariformes</taxon>
        <taxon>Trombidiformes</taxon>
        <taxon>Prostigmata</taxon>
        <taxon>Eleutherengona</taxon>
        <taxon>Raphignathae</taxon>
        <taxon>Tetranychoidea</taxon>
        <taxon>Tetranychidae</taxon>
        <taxon>Tetranychus</taxon>
    </lineage>
</organism>
<keyword evidence="1" id="KW-1133">Transmembrane helix</keyword>
<feature type="transmembrane region" description="Helical" evidence="1">
    <location>
        <begin position="43"/>
        <end position="66"/>
    </location>
</feature>